<dbReference type="InterPro" id="IPR002550">
    <property type="entry name" value="CNNM"/>
</dbReference>
<dbReference type="Gene3D" id="3.30.465.10">
    <property type="match status" value="1"/>
</dbReference>
<dbReference type="Pfam" id="PF03471">
    <property type="entry name" value="CorC_HlyC"/>
    <property type="match status" value="1"/>
</dbReference>
<dbReference type="PROSITE" id="PS51846">
    <property type="entry name" value="CNNM"/>
    <property type="match status" value="1"/>
</dbReference>
<evidence type="ECO:0000256" key="10">
    <source>
        <dbReference type="PROSITE-ProRule" id="PRU01193"/>
    </source>
</evidence>
<keyword evidence="3" id="KW-1003">Cell membrane</keyword>
<evidence type="ECO:0000256" key="4">
    <source>
        <dbReference type="ARBA" id="ARBA00022692"/>
    </source>
</evidence>
<organism evidence="14 15">
    <name type="scientific">Acholeplasma laidlawii (strain PG-8A)</name>
    <dbReference type="NCBI Taxonomy" id="441768"/>
    <lineage>
        <taxon>Bacteria</taxon>
        <taxon>Bacillati</taxon>
        <taxon>Mycoplasmatota</taxon>
        <taxon>Mollicutes</taxon>
        <taxon>Acholeplasmatales</taxon>
        <taxon>Acholeplasmataceae</taxon>
        <taxon>Acholeplasma</taxon>
    </lineage>
</organism>
<evidence type="ECO:0000313" key="15">
    <source>
        <dbReference type="Proteomes" id="UP000008558"/>
    </source>
</evidence>
<comment type="subcellular location">
    <subcellularLocation>
        <location evidence="1">Cell membrane</location>
        <topology evidence="1">Multi-pass membrane protein</topology>
    </subcellularLocation>
</comment>
<dbReference type="GO" id="GO:0050660">
    <property type="term" value="F:flavin adenine dinucleotide binding"/>
    <property type="evidence" value="ECO:0007669"/>
    <property type="project" value="InterPro"/>
</dbReference>
<accession>A9NG07</accession>
<evidence type="ECO:0000259" key="12">
    <source>
        <dbReference type="PROSITE" id="PS51371"/>
    </source>
</evidence>
<keyword evidence="8 10" id="KW-0472">Membrane</keyword>
<protein>
    <submittedName>
        <fullName evidence="14">Membrane-anchored CBS-domain containing protein</fullName>
    </submittedName>
</protein>
<dbReference type="eggNOG" id="COG1253">
    <property type="taxonomic scope" value="Bacteria"/>
</dbReference>
<dbReference type="GeneID" id="41338838"/>
<dbReference type="PANTHER" id="PTHR43099">
    <property type="entry name" value="UPF0053 PROTEIN YRKA"/>
    <property type="match status" value="1"/>
</dbReference>
<evidence type="ECO:0000259" key="13">
    <source>
        <dbReference type="PROSITE" id="PS51846"/>
    </source>
</evidence>
<keyword evidence="4 10" id="KW-0812">Transmembrane</keyword>
<dbReference type="RefSeq" id="WP_012242618.1">
    <property type="nucleotide sequence ID" value="NC_010163.1"/>
</dbReference>
<evidence type="ECO:0000256" key="2">
    <source>
        <dbReference type="ARBA" id="ARBA00006337"/>
    </source>
</evidence>
<dbReference type="HOGENOM" id="CLU_015237_4_0_14"/>
<dbReference type="InterPro" id="IPR051676">
    <property type="entry name" value="UPF0053_domain"/>
</dbReference>
<dbReference type="PROSITE" id="PS51371">
    <property type="entry name" value="CBS"/>
    <property type="match status" value="2"/>
</dbReference>
<keyword evidence="7 9" id="KW-0129">CBS domain</keyword>
<comment type="similarity">
    <text evidence="2">Belongs to the UPF0053 family.</text>
</comment>
<dbReference type="InterPro" id="IPR005170">
    <property type="entry name" value="Transptr-assoc_dom"/>
</dbReference>
<feature type="transmembrane region" description="Helical" evidence="11">
    <location>
        <begin position="137"/>
        <end position="159"/>
    </location>
</feature>
<dbReference type="InterPro" id="IPR000644">
    <property type="entry name" value="CBS_dom"/>
</dbReference>
<feature type="transmembrane region" description="Helical" evidence="11">
    <location>
        <begin position="60"/>
        <end position="80"/>
    </location>
</feature>
<dbReference type="KEGG" id="acl:ACL_0671"/>
<dbReference type="InterPro" id="IPR044751">
    <property type="entry name" value="Ion_transp-like_CBS"/>
</dbReference>
<dbReference type="Gene3D" id="3.10.580.10">
    <property type="entry name" value="CBS-domain"/>
    <property type="match status" value="1"/>
</dbReference>
<dbReference type="SMART" id="SM01091">
    <property type="entry name" value="CorC_HlyC"/>
    <property type="match status" value="1"/>
</dbReference>
<dbReference type="InterPro" id="IPR046342">
    <property type="entry name" value="CBS_dom_sf"/>
</dbReference>
<keyword evidence="5" id="KW-0677">Repeat</keyword>
<keyword evidence="6 10" id="KW-1133">Transmembrane helix</keyword>
<evidence type="ECO:0000256" key="9">
    <source>
        <dbReference type="PROSITE-ProRule" id="PRU00703"/>
    </source>
</evidence>
<sequence>MGLQIFLIVFFIVLNGIFAASEIALVSANRREIQEDADAGGKKAKKAKRVLKLIENPTRFLSTIQIGITMFGFINGVIAADAFSNLISDQIANWTGFDTLIIIPVVTFIITLILTYFQVIFGELVPKRIAMKSPERVSYIFIGFLSAIAVIMKPFVVLLTSSANLIIRLFGINPQDDDDTLSEEELILELNASESKGFIDSSENEMIQNIFEFDSTTVEEVMTHRTEVSAINVNSTRDELVKFVTNEKYTRFPVYEETLDKIVGTLHVKDLLKYLSEHEDKNEFDIHEILRDPLFVPQSKNTRALFREMKLTKTHIAIVIDEYGGTAGIITFEDLIEEILGNISDEYDEDEEEIQAISEDRYEIDGLIDLDDVEDLIHAGLPIEDYDTLSGFLLGQLGRFPEADESIVVVYGHYRFEVLSYEDKIIERVLVTRIEEEPIEEVMNETDAM</sequence>
<evidence type="ECO:0000256" key="8">
    <source>
        <dbReference type="ARBA" id="ARBA00023136"/>
    </source>
</evidence>
<dbReference type="AlphaFoldDB" id="A9NG07"/>
<keyword evidence="15" id="KW-1185">Reference proteome</keyword>
<gene>
    <name evidence="14" type="ordered locus">ACL_0671</name>
</gene>
<reference evidence="14 15" key="1">
    <citation type="journal article" date="2011" name="J. Bacteriol.">
        <title>Complete genome and proteome of Acholeplasma laidlawii.</title>
        <authorList>
            <person name="Lazarev V.N."/>
            <person name="Levitskii S.A."/>
            <person name="Basovskii Y.I."/>
            <person name="Chukin M.M."/>
            <person name="Akopian T.A."/>
            <person name="Vereshchagin V.V."/>
            <person name="Kostrjukova E.S."/>
            <person name="Kovaleva G.Y."/>
            <person name="Kazanov M.D."/>
            <person name="Malko D.B."/>
            <person name="Vitreschak A.G."/>
            <person name="Sernova N.V."/>
            <person name="Gelfand M.S."/>
            <person name="Demina I.A."/>
            <person name="Serebryakova M.V."/>
            <person name="Galyamina M.A."/>
            <person name="Vtyurin N.N."/>
            <person name="Rogov S.I."/>
            <person name="Alexeev D.G."/>
            <person name="Ladygina V.G."/>
            <person name="Govorun V.M."/>
        </authorList>
    </citation>
    <scope>NUCLEOTIDE SEQUENCE [LARGE SCALE GENOMIC DNA]</scope>
    <source>
        <strain evidence="14 15">PG-8A</strain>
    </source>
</reference>
<feature type="domain" description="CBS" evidence="12">
    <location>
        <begin position="222"/>
        <end position="281"/>
    </location>
</feature>
<evidence type="ECO:0000313" key="14">
    <source>
        <dbReference type="EMBL" id="ABX81287.1"/>
    </source>
</evidence>
<feature type="transmembrane region" description="Helical" evidence="11">
    <location>
        <begin position="6"/>
        <end position="26"/>
    </location>
</feature>
<dbReference type="InterPro" id="IPR036318">
    <property type="entry name" value="FAD-bd_PCMH-like_sf"/>
</dbReference>
<feature type="domain" description="CBS" evidence="12">
    <location>
        <begin position="289"/>
        <end position="346"/>
    </location>
</feature>
<dbReference type="Pfam" id="PF01595">
    <property type="entry name" value="CNNM"/>
    <property type="match status" value="1"/>
</dbReference>
<proteinExistence type="inferred from homology"/>
<dbReference type="EMBL" id="CP000896">
    <property type="protein sequence ID" value="ABX81287.1"/>
    <property type="molecule type" value="Genomic_DNA"/>
</dbReference>
<evidence type="ECO:0000256" key="6">
    <source>
        <dbReference type="ARBA" id="ARBA00022989"/>
    </source>
</evidence>
<dbReference type="Proteomes" id="UP000008558">
    <property type="component" value="Chromosome"/>
</dbReference>
<dbReference type="GO" id="GO:0005886">
    <property type="term" value="C:plasma membrane"/>
    <property type="evidence" value="ECO:0007669"/>
    <property type="project" value="UniProtKB-SubCell"/>
</dbReference>
<evidence type="ECO:0000256" key="5">
    <source>
        <dbReference type="ARBA" id="ARBA00022737"/>
    </source>
</evidence>
<evidence type="ECO:0000256" key="7">
    <source>
        <dbReference type="ARBA" id="ARBA00023122"/>
    </source>
</evidence>
<evidence type="ECO:0000256" key="3">
    <source>
        <dbReference type="ARBA" id="ARBA00022475"/>
    </source>
</evidence>
<name>A9NG07_ACHLI</name>
<dbReference type="PANTHER" id="PTHR43099:SF2">
    <property type="entry name" value="UPF0053 PROTEIN YRKA"/>
    <property type="match status" value="1"/>
</dbReference>
<dbReference type="FunFam" id="3.10.580.10:FF:000002">
    <property type="entry name" value="Magnesium/cobalt efflux protein CorC"/>
    <property type="match status" value="1"/>
</dbReference>
<evidence type="ECO:0000256" key="1">
    <source>
        <dbReference type="ARBA" id="ARBA00004651"/>
    </source>
</evidence>
<feature type="domain" description="CNNM transmembrane" evidence="13">
    <location>
        <begin position="1"/>
        <end position="203"/>
    </location>
</feature>
<evidence type="ECO:0000256" key="11">
    <source>
        <dbReference type="SAM" id="Phobius"/>
    </source>
</evidence>
<dbReference type="InterPro" id="IPR016169">
    <property type="entry name" value="FAD-bd_PCMH_sub2"/>
</dbReference>
<feature type="transmembrane region" description="Helical" evidence="11">
    <location>
        <begin position="100"/>
        <end position="125"/>
    </location>
</feature>
<dbReference type="CDD" id="cd04590">
    <property type="entry name" value="CBS_pair_CorC_HlyC_assoc"/>
    <property type="match status" value="1"/>
</dbReference>
<dbReference type="SUPFAM" id="SSF56176">
    <property type="entry name" value="FAD-binding/transporter-associated domain-like"/>
    <property type="match status" value="1"/>
</dbReference>
<dbReference type="Pfam" id="PF00571">
    <property type="entry name" value="CBS"/>
    <property type="match status" value="2"/>
</dbReference>
<dbReference type="OrthoDB" id="9798188at2"/>
<dbReference type="SUPFAM" id="SSF54631">
    <property type="entry name" value="CBS-domain pair"/>
    <property type="match status" value="1"/>
</dbReference>